<keyword evidence="2" id="KW-1185">Reference proteome</keyword>
<reference evidence="1 2" key="1">
    <citation type="submission" date="2024-10" db="EMBL/GenBank/DDBJ databases">
        <authorList>
            <person name="Kim D."/>
        </authorList>
    </citation>
    <scope>NUCLEOTIDE SEQUENCE [LARGE SCALE GENOMIC DNA]</scope>
    <source>
        <strain evidence="1">BH-2024</strain>
    </source>
</reference>
<dbReference type="PANTHER" id="PTHR37162:SF11">
    <property type="match status" value="1"/>
</dbReference>
<organism evidence="1 2">
    <name type="scientific">Heterodera trifolii</name>
    <dbReference type="NCBI Taxonomy" id="157864"/>
    <lineage>
        <taxon>Eukaryota</taxon>
        <taxon>Metazoa</taxon>
        <taxon>Ecdysozoa</taxon>
        <taxon>Nematoda</taxon>
        <taxon>Chromadorea</taxon>
        <taxon>Rhabditida</taxon>
        <taxon>Tylenchina</taxon>
        <taxon>Tylenchomorpha</taxon>
        <taxon>Tylenchoidea</taxon>
        <taxon>Heteroderidae</taxon>
        <taxon>Heteroderinae</taxon>
        <taxon>Heterodera</taxon>
    </lineage>
</organism>
<protein>
    <submittedName>
        <fullName evidence="1">Uncharacterized protein</fullName>
    </submittedName>
</protein>
<dbReference type="EMBL" id="JBICBT010000050">
    <property type="protein sequence ID" value="KAL3125112.1"/>
    <property type="molecule type" value="Genomic_DNA"/>
</dbReference>
<dbReference type="PANTHER" id="PTHR37162">
    <property type="entry name" value="HAT FAMILY DIMERISATION DOMAINCONTAINING PROTEIN-RELATED"/>
    <property type="match status" value="1"/>
</dbReference>
<dbReference type="InterPro" id="IPR012337">
    <property type="entry name" value="RNaseH-like_sf"/>
</dbReference>
<gene>
    <name evidence="1" type="ORF">niasHT_001189</name>
</gene>
<dbReference type="Gene3D" id="2.160.20.80">
    <property type="entry name" value="E3 ubiquitin-protein ligase SopA"/>
    <property type="match status" value="1"/>
</dbReference>
<dbReference type="Proteomes" id="UP001620626">
    <property type="component" value="Unassembled WGS sequence"/>
</dbReference>
<dbReference type="AlphaFoldDB" id="A0ABD2MDG9"/>
<comment type="caution">
    <text evidence="1">The sequence shown here is derived from an EMBL/GenBank/DDBJ whole genome shotgun (WGS) entry which is preliminary data.</text>
</comment>
<sequence length="694" mass="76765">MGLNPPAFQSLGLNPPAFHIPITGTKFSCIPITGTKPTSISINGTQPTSIPITGTQSTSISITGTQFSGIPITGTKFSCIPITGTKPTSISINGTQPTSIPITGTQPSSIPVTGTQFTGIPITGTKFSCIPITGTKFSCIPITGTKPTSITINGTQPTSIPITGTQSTSISITGTQFSCIPITGTKSHAFQSLGLNLMHSNHWDSTHQHFNKWDSILRHTNDIPITGTQPSSIPVTGTQFTGIPITGTKFSCIPITGTKFSCIPITGTKPTSITINGTQPTSIPITGTQSTSISITGTQFSCIPITGTKSHAFQSLGLNLMHSNHWDSTHQHFNKWDSILRHTNDIPITGTQPTSIPQKMGEKAITDHIRTTKHKKNLAEFNRNVPLTDFVNKNRSAQPTFLNNLLDEIKETGRFSIGIDSTSMDNIRYYAIVIRYWHGETKTGILEVCSETNEKAVDMETFLTSLLERCGLPLAHFVSLCADNTTANFGEKTNIVGIGCSSHICNNAIGYAVEKCDYDVRNFSRTIADHFSNHPGRWELFQEMAAEENVIVHIFPAYTAIRRMSLGRTFKRIREMWTVLEKYFRSLRDRDCPKFLRQIFDDELTPRSEEWKVIECFMCFAFDQFNQLNLISQQFYEDAYEYLGNWSRQFSETDEVIGDWVIFESEPSSEKVRIGIFVGRQLMKWMLCLGKSLS</sequence>
<dbReference type="SUPFAM" id="SSF53098">
    <property type="entry name" value="Ribonuclease H-like"/>
    <property type="match status" value="1"/>
</dbReference>
<dbReference type="SUPFAM" id="SSF141571">
    <property type="entry name" value="Pentapeptide repeat-like"/>
    <property type="match status" value="1"/>
</dbReference>
<proteinExistence type="predicted"/>
<evidence type="ECO:0000313" key="1">
    <source>
        <dbReference type="EMBL" id="KAL3125112.1"/>
    </source>
</evidence>
<evidence type="ECO:0000313" key="2">
    <source>
        <dbReference type="Proteomes" id="UP001620626"/>
    </source>
</evidence>
<accession>A0ABD2MDG9</accession>
<name>A0ABD2MDG9_9BILA</name>